<keyword evidence="6" id="KW-0812">Transmembrane</keyword>
<dbReference type="SMART" id="SM00388">
    <property type="entry name" value="HisKA"/>
    <property type="match status" value="1"/>
</dbReference>
<feature type="domain" description="Response regulatory" evidence="8">
    <location>
        <begin position="881"/>
        <end position="1012"/>
    </location>
</feature>
<dbReference type="SUPFAM" id="SSF47384">
    <property type="entry name" value="Homodimeric domain of signal transducing histidine kinase"/>
    <property type="match status" value="1"/>
</dbReference>
<evidence type="ECO:0000256" key="4">
    <source>
        <dbReference type="PROSITE-ProRule" id="PRU00169"/>
    </source>
</evidence>
<accession>A0A2U1Q9G2</accession>
<keyword evidence="6" id="KW-0472">Membrane</keyword>
<feature type="domain" description="Histidine kinase" evidence="7">
    <location>
        <begin position="335"/>
        <end position="597"/>
    </location>
</feature>
<feature type="transmembrane region" description="Helical" evidence="6">
    <location>
        <begin position="240"/>
        <end position="262"/>
    </location>
</feature>
<evidence type="ECO:0000259" key="8">
    <source>
        <dbReference type="PROSITE" id="PS50110"/>
    </source>
</evidence>
<sequence length="1013" mass="112752">MSSSATNLAKVANASLGETDPTYFDIESKVAPIMFQALLTIPRLSQISYVKQDGLFFALYSRDHQQIYAIYSNTSFIEATKSRKDYSWFKQPVASDTGKLYGEAVVFPPQLLFNDTWFQKALNTTDGCASLLKSLDHDNSMLVMNTARVDKSGIISLGFGLRSLIDVFSSSIKPFGGGLYLATKDGKELSDGIPNTHVVIEENTAISIQLMKANGDPSGTLRLNYGMPQAYILDILGTNYILYSSSVDIIGLQSVYVLVLPYGGVQSRMHKNIVFVMVLLLVMFVIVVVFIFHLVVLMARAARKEMCLKASLIRQKDATLQAERKSMNRSLAFASASHEIRTPLAGITSLVEMSINLVPEGSELAENLRLMNTCSERLYGILNSILDTSKIEAGEMQLEEKEFNLVKVVEDVVDLFYPVGLKKKVDVILDIQDPSLTKFSPVKGDEYRLQQILSNLVNNAIKFTKEGYVSVRAYARNPRLQHSTFDSTQDQPTSCLSCFFFKNDEKSKAIDEKVCLDTNFMEFVFEVNDTGIGIPKDKRASVFENYRQVQEAAPKEGTGLGLGIVQSIVRLMGGEISIVDKDGERGTCFKFNVFLKVCRNGISEDDMTPSLGNLSSGSNTPFRSPKRQDCDSSTVVLFITSDVRRKITQKFIRAHKIKVLPVENVVQLSETLQKFTQEEKNVSSSGSDLNLSFEYLTRPGSRHSNTSPKNIPLSAMDGTDVSPAQRTNIVAKSRFMLLVVDTSQADFDELRKEVAKFRKNSKNYCFRVVWLGSRSMKLHGLDEKQLPPSDVIISMPLHGTRLYSLLDLIPGFRGNIPSTPSHELTPQRQYEISNLRGMIPSTPPPEHTPPRRQDKISSLGGVIPCTPPHRQDEITSLSAKKVLVAEDDNVQLKITKMILLKHGFTVDMCRNGNEALTMVSQGLRDLKNHRASHTSPYDFILMDCQMPVMDGCEATRQIRLTENDYGVHIPIIGLTAHAEGEEVNKMFAAGIDIHVSKPLSGNKLLKVIQDLKL</sequence>
<comment type="catalytic activity">
    <reaction evidence="1">
        <text>ATP + protein L-histidine = ADP + protein N-phospho-L-histidine.</text>
        <dbReference type="EC" id="2.7.13.3"/>
    </reaction>
</comment>
<dbReference type="InterPro" id="IPR003594">
    <property type="entry name" value="HATPase_dom"/>
</dbReference>
<dbReference type="EMBL" id="PKPP01000298">
    <property type="protein sequence ID" value="PWA94638.1"/>
    <property type="molecule type" value="Genomic_DNA"/>
</dbReference>
<dbReference type="SUPFAM" id="SSF52172">
    <property type="entry name" value="CheY-like"/>
    <property type="match status" value="1"/>
</dbReference>
<dbReference type="PROSITE" id="PS50110">
    <property type="entry name" value="RESPONSE_REGULATORY"/>
    <property type="match status" value="1"/>
</dbReference>
<dbReference type="Pfam" id="PF02518">
    <property type="entry name" value="HATPase_c"/>
    <property type="match status" value="1"/>
</dbReference>
<dbReference type="PROSITE" id="PS50109">
    <property type="entry name" value="HIS_KIN"/>
    <property type="match status" value="1"/>
</dbReference>
<dbReference type="AlphaFoldDB" id="A0A2U1Q9G2"/>
<dbReference type="OrthoDB" id="60033at2759"/>
<dbReference type="Gene3D" id="3.40.50.2300">
    <property type="match status" value="1"/>
</dbReference>
<dbReference type="Proteomes" id="UP000245207">
    <property type="component" value="Unassembled WGS sequence"/>
</dbReference>
<evidence type="ECO:0000256" key="2">
    <source>
        <dbReference type="ARBA" id="ARBA00012438"/>
    </source>
</evidence>
<dbReference type="PANTHER" id="PTHR43719:SF75">
    <property type="entry name" value="HISTIDINE KINASE CKI1"/>
    <property type="match status" value="1"/>
</dbReference>
<dbReference type="PRINTS" id="PR00344">
    <property type="entry name" value="BCTRLSENSOR"/>
</dbReference>
<evidence type="ECO:0000256" key="1">
    <source>
        <dbReference type="ARBA" id="ARBA00000085"/>
    </source>
</evidence>
<dbReference type="InterPro" id="IPR050956">
    <property type="entry name" value="2C_system_His_kinase"/>
</dbReference>
<evidence type="ECO:0000313" key="10">
    <source>
        <dbReference type="Proteomes" id="UP000245207"/>
    </source>
</evidence>
<dbReference type="InterPro" id="IPR001789">
    <property type="entry name" value="Sig_transdc_resp-reg_receiver"/>
</dbReference>
<feature type="modified residue" description="4-aspartylphosphate" evidence="4">
    <location>
        <position position="943"/>
    </location>
</feature>
<feature type="region of interest" description="Disordered" evidence="5">
    <location>
        <begin position="699"/>
        <end position="718"/>
    </location>
</feature>
<dbReference type="Pfam" id="PF00072">
    <property type="entry name" value="Response_reg"/>
    <property type="match status" value="1"/>
</dbReference>
<dbReference type="Gene3D" id="1.10.287.130">
    <property type="match status" value="1"/>
</dbReference>
<comment type="caution">
    <text evidence="9">The sequence shown here is derived from an EMBL/GenBank/DDBJ whole genome shotgun (WGS) entry which is preliminary data.</text>
</comment>
<name>A0A2U1Q9G2_ARTAN</name>
<dbReference type="InterPro" id="IPR036097">
    <property type="entry name" value="HisK_dim/P_sf"/>
</dbReference>
<dbReference type="GO" id="GO:0000155">
    <property type="term" value="F:phosphorelay sensor kinase activity"/>
    <property type="evidence" value="ECO:0007669"/>
    <property type="project" value="InterPro"/>
</dbReference>
<dbReference type="Pfam" id="PF00512">
    <property type="entry name" value="HisKA"/>
    <property type="match status" value="1"/>
</dbReference>
<evidence type="ECO:0000259" key="7">
    <source>
        <dbReference type="PROSITE" id="PS50109"/>
    </source>
</evidence>
<dbReference type="SMART" id="SM00387">
    <property type="entry name" value="HATPase_c"/>
    <property type="match status" value="1"/>
</dbReference>
<evidence type="ECO:0000256" key="6">
    <source>
        <dbReference type="SAM" id="Phobius"/>
    </source>
</evidence>
<keyword evidence="3 4" id="KW-0597">Phosphoprotein</keyword>
<keyword evidence="10" id="KW-1185">Reference proteome</keyword>
<proteinExistence type="predicted"/>
<dbReference type="PANTHER" id="PTHR43719">
    <property type="entry name" value="TWO-COMPONENT HISTIDINE KINASE"/>
    <property type="match status" value="1"/>
</dbReference>
<organism evidence="9 10">
    <name type="scientific">Artemisia annua</name>
    <name type="common">Sweet wormwood</name>
    <dbReference type="NCBI Taxonomy" id="35608"/>
    <lineage>
        <taxon>Eukaryota</taxon>
        <taxon>Viridiplantae</taxon>
        <taxon>Streptophyta</taxon>
        <taxon>Embryophyta</taxon>
        <taxon>Tracheophyta</taxon>
        <taxon>Spermatophyta</taxon>
        <taxon>Magnoliopsida</taxon>
        <taxon>eudicotyledons</taxon>
        <taxon>Gunneridae</taxon>
        <taxon>Pentapetalae</taxon>
        <taxon>asterids</taxon>
        <taxon>campanulids</taxon>
        <taxon>Asterales</taxon>
        <taxon>Asteraceae</taxon>
        <taxon>Asteroideae</taxon>
        <taxon>Anthemideae</taxon>
        <taxon>Artemisiinae</taxon>
        <taxon>Artemisia</taxon>
    </lineage>
</organism>
<protein>
    <recommendedName>
        <fullName evidence="2">histidine kinase</fullName>
        <ecNumber evidence="2">2.7.13.3</ecNumber>
    </recommendedName>
</protein>
<dbReference type="InterPro" id="IPR005467">
    <property type="entry name" value="His_kinase_dom"/>
</dbReference>
<dbReference type="InterPro" id="IPR004358">
    <property type="entry name" value="Sig_transdc_His_kin-like_C"/>
</dbReference>
<keyword evidence="6" id="KW-1133">Transmembrane helix</keyword>
<dbReference type="SUPFAM" id="SSF55874">
    <property type="entry name" value="ATPase domain of HSP90 chaperone/DNA topoisomerase II/histidine kinase"/>
    <property type="match status" value="1"/>
</dbReference>
<dbReference type="CDD" id="cd00082">
    <property type="entry name" value="HisKA"/>
    <property type="match status" value="1"/>
</dbReference>
<dbReference type="EC" id="2.7.13.3" evidence="2"/>
<dbReference type="SMART" id="SM00448">
    <property type="entry name" value="REC"/>
    <property type="match status" value="1"/>
</dbReference>
<dbReference type="STRING" id="35608.A0A2U1Q9G2"/>
<feature type="transmembrane region" description="Helical" evidence="6">
    <location>
        <begin position="274"/>
        <end position="299"/>
    </location>
</feature>
<dbReference type="InterPro" id="IPR003661">
    <property type="entry name" value="HisK_dim/P_dom"/>
</dbReference>
<evidence type="ECO:0000256" key="3">
    <source>
        <dbReference type="ARBA" id="ARBA00022553"/>
    </source>
</evidence>
<dbReference type="InterPro" id="IPR036890">
    <property type="entry name" value="HATPase_C_sf"/>
</dbReference>
<reference evidence="9 10" key="1">
    <citation type="journal article" date="2018" name="Mol. Plant">
        <title>The genome of Artemisia annua provides insight into the evolution of Asteraceae family and artemisinin biosynthesis.</title>
        <authorList>
            <person name="Shen Q."/>
            <person name="Zhang L."/>
            <person name="Liao Z."/>
            <person name="Wang S."/>
            <person name="Yan T."/>
            <person name="Shi P."/>
            <person name="Liu M."/>
            <person name="Fu X."/>
            <person name="Pan Q."/>
            <person name="Wang Y."/>
            <person name="Lv Z."/>
            <person name="Lu X."/>
            <person name="Zhang F."/>
            <person name="Jiang W."/>
            <person name="Ma Y."/>
            <person name="Chen M."/>
            <person name="Hao X."/>
            <person name="Li L."/>
            <person name="Tang Y."/>
            <person name="Lv G."/>
            <person name="Zhou Y."/>
            <person name="Sun X."/>
            <person name="Brodelius P.E."/>
            <person name="Rose J.K.C."/>
            <person name="Tang K."/>
        </authorList>
    </citation>
    <scope>NUCLEOTIDE SEQUENCE [LARGE SCALE GENOMIC DNA]</scope>
    <source>
        <strain evidence="10">cv. Huhao1</strain>
        <tissue evidence="9">Leaf</tissue>
    </source>
</reference>
<dbReference type="InterPro" id="IPR011006">
    <property type="entry name" value="CheY-like_superfamily"/>
</dbReference>
<dbReference type="Gene3D" id="3.30.565.10">
    <property type="entry name" value="Histidine kinase-like ATPase, C-terminal domain"/>
    <property type="match status" value="1"/>
</dbReference>
<evidence type="ECO:0000313" key="9">
    <source>
        <dbReference type="EMBL" id="PWA94638.1"/>
    </source>
</evidence>
<gene>
    <name evidence="9" type="ORF">CTI12_AA058350</name>
</gene>
<evidence type="ECO:0000256" key="5">
    <source>
        <dbReference type="SAM" id="MobiDB-lite"/>
    </source>
</evidence>
<dbReference type="CDD" id="cd17546">
    <property type="entry name" value="REC_hyHK_CKI1_RcsC-like"/>
    <property type="match status" value="1"/>
</dbReference>